<feature type="chain" id="PRO_5005528098" description="DOMON domain-containing protein" evidence="6">
    <location>
        <begin position="22"/>
        <end position="245"/>
    </location>
</feature>
<feature type="transmembrane region" description="Helical" evidence="5">
    <location>
        <begin position="222"/>
        <end position="241"/>
    </location>
</feature>
<comment type="subcellular location">
    <subcellularLocation>
        <location evidence="1">Membrane</location>
    </subcellularLocation>
</comment>
<dbReference type="InterPro" id="IPR045266">
    <property type="entry name" value="DOH_DOMON"/>
</dbReference>
<gene>
    <name evidence="8" type="ORF">ZOSMA_125G00130</name>
</gene>
<dbReference type="GO" id="GO:0016020">
    <property type="term" value="C:membrane"/>
    <property type="evidence" value="ECO:0007669"/>
    <property type="project" value="UniProtKB-SubCell"/>
</dbReference>
<comment type="caution">
    <text evidence="8">The sequence shown here is derived from an EMBL/GenBank/DDBJ whole genome shotgun (WGS) entry which is preliminary data.</text>
</comment>
<dbReference type="EMBL" id="LFYR01000277">
    <property type="protein sequence ID" value="KMZ74550.1"/>
    <property type="molecule type" value="Genomic_DNA"/>
</dbReference>
<dbReference type="PROSITE" id="PS50836">
    <property type="entry name" value="DOMON"/>
    <property type="match status" value="1"/>
</dbReference>
<evidence type="ECO:0000313" key="9">
    <source>
        <dbReference type="Proteomes" id="UP000036987"/>
    </source>
</evidence>
<dbReference type="SMART" id="SM00664">
    <property type="entry name" value="DoH"/>
    <property type="match status" value="1"/>
</dbReference>
<keyword evidence="9" id="KW-1185">Reference proteome</keyword>
<protein>
    <recommendedName>
        <fullName evidence="7">DOMON domain-containing protein</fullName>
    </recommendedName>
</protein>
<proteinExistence type="predicted"/>
<keyword evidence="5" id="KW-0812">Transmembrane</keyword>
<keyword evidence="3 6" id="KW-0732">Signal</keyword>
<dbReference type="PANTHER" id="PTHR23130:SF171">
    <property type="entry name" value="OS01G0895300 PROTEIN"/>
    <property type="match status" value="1"/>
</dbReference>
<dbReference type="InterPro" id="IPR005018">
    <property type="entry name" value="DOMON_domain"/>
</dbReference>
<dbReference type="PANTHER" id="PTHR23130">
    <property type="entry name" value="CYTOCHROME B561 AND DOMON DOMAIN-CONTAINING PROTEIN"/>
    <property type="match status" value="1"/>
</dbReference>
<reference evidence="9" key="1">
    <citation type="journal article" date="2016" name="Nature">
        <title>The genome of the seagrass Zostera marina reveals angiosperm adaptation to the sea.</title>
        <authorList>
            <person name="Olsen J.L."/>
            <person name="Rouze P."/>
            <person name="Verhelst B."/>
            <person name="Lin Y.-C."/>
            <person name="Bayer T."/>
            <person name="Collen J."/>
            <person name="Dattolo E."/>
            <person name="De Paoli E."/>
            <person name="Dittami S."/>
            <person name="Maumus F."/>
            <person name="Michel G."/>
            <person name="Kersting A."/>
            <person name="Lauritano C."/>
            <person name="Lohaus R."/>
            <person name="Toepel M."/>
            <person name="Tonon T."/>
            <person name="Vanneste K."/>
            <person name="Amirebrahimi M."/>
            <person name="Brakel J."/>
            <person name="Bostroem C."/>
            <person name="Chovatia M."/>
            <person name="Grimwood J."/>
            <person name="Jenkins J.W."/>
            <person name="Jueterbock A."/>
            <person name="Mraz A."/>
            <person name="Stam W.T."/>
            <person name="Tice H."/>
            <person name="Bornberg-Bauer E."/>
            <person name="Green P.J."/>
            <person name="Pearson G.A."/>
            <person name="Procaccini G."/>
            <person name="Duarte C.M."/>
            <person name="Schmutz J."/>
            <person name="Reusch T.B.H."/>
            <person name="Van de Peer Y."/>
        </authorList>
    </citation>
    <scope>NUCLEOTIDE SEQUENCE [LARGE SCALE GENOMIC DNA]</scope>
    <source>
        <strain evidence="9">cv. Finnish</strain>
    </source>
</reference>
<organism evidence="8 9">
    <name type="scientific">Zostera marina</name>
    <name type="common">Eelgrass</name>
    <dbReference type="NCBI Taxonomy" id="29655"/>
    <lineage>
        <taxon>Eukaryota</taxon>
        <taxon>Viridiplantae</taxon>
        <taxon>Streptophyta</taxon>
        <taxon>Embryophyta</taxon>
        <taxon>Tracheophyta</taxon>
        <taxon>Spermatophyta</taxon>
        <taxon>Magnoliopsida</taxon>
        <taxon>Liliopsida</taxon>
        <taxon>Zosteraceae</taxon>
        <taxon>Zostera</taxon>
    </lineage>
</organism>
<dbReference type="STRING" id="29655.A0A0K9Q269"/>
<dbReference type="Proteomes" id="UP000036987">
    <property type="component" value="Unassembled WGS sequence"/>
</dbReference>
<feature type="signal peptide" evidence="6">
    <location>
        <begin position="1"/>
        <end position="21"/>
    </location>
</feature>
<dbReference type="CDD" id="cd09631">
    <property type="entry name" value="DOMON_DOH"/>
    <property type="match status" value="1"/>
</dbReference>
<name>A0A0K9Q269_ZOSMR</name>
<dbReference type="Pfam" id="PF03351">
    <property type="entry name" value="DOMON"/>
    <property type="match status" value="1"/>
</dbReference>
<evidence type="ECO:0000256" key="2">
    <source>
        <dbReference type="ARBA" id="ARBA00022448"/>
    </source>
</evidence>
<keyword evidence="4 5" id="KW-0472">Membrane</keyword>
<keyword evidence="2" id="KW-0813">Transport</keyword>
<evidence type="ECO:0000256" key="4">
    <source>
        <dbReference type="ARBA" id="ARBA00023136"/>
    </source>
</evidence>
<accession>A0A0K9Q269</accession>
<evidence type="ECO:0000256" key="1">
    <source>
        <dbReference type="ARBA" id="ARBA00004370"/>
    </source>
</evidence>
<evidence type="ECO:0000259" key="7">
    <source>
        <dbReference type="PROSITE" id="PS50836"/>
    </source>
</evidence>
<evidence type="ECO:0000256" key="6">
    <source>
        <dbReference type="SAM" id="SignalP"/>
    </source>
</evidence>
<evidence type="ECO:0000313" key="8">
    <source>
        <dbReference type="EMBL" id="KMZ74550.1"/>
    </source>
</evidence>
<keyword evidence="5" id="KW-1133">Transmembrane helix</keyword>
<sequence length="245" mass="26592">MNSSLFIIFFVSFLLVGFATSYDLDHDDNEGGGGSSSSIQCTDDLPSLKFPFSTANFTCISIWLSKGFVLMYQHTNKNVWRFVLKASDNNGYISVGFSESGNMVESSAVAGWIPSNGNGIVKQYYLSGKKSSDCQPDTGSFDISKTTIVRQASTSKLYMAFQINSTTTPNTKLIYAVGSQPSSNDHMLPMHSSMSKSTVDFTTQSCLNCSPPPPSSSGHHQWHGIFGFFLAAIIWAATVSAKLNC</sequence>
<evidence type="ECO:0000256" key="3">
    <source>
        <dbReference type="ARBA" id="ARBA00022729"/>
    </source>
</evidence>
<feature type="domain" description="DOMON" evidence="7">
    <location>
        <begin position="66"/>
        <end position="178"/>
    </location>
</feature>
<dbReference type="OMA" id="ANMTIIS"/>
<dbReference type="OrthoDB" id="19261at2759"/>
<dbReference type="AlphaFoldDB" id="A0A0K9Q269"/>
<evidence type="ECO:0000256" key="5">
    <source>
        <dbReference type="SAM" id="Phobius"/>
    </source>
</evidence>